<name>A0A917ASX8_9BACI</name>
<sequence>MDFQLAEDVLNKLQNRELHEYRVKKDEFLTFRQVLIKREDFKHFRGIAKRGGDFVYTYLDEPRS</sequence>
<keyword evidence="2" id="KW-1185">Reference proteome</keyword>
<evidence type="ECO:0000313" key="1">
    <source>
        <dbReference type="EMBL" id="GGE70586.1"/>
    </source>
</evidence>
<gene>
    <name evidence="1" type="ORF">GCM10007140_20620</name>
</gene>
<accession>A0A917ASX8</accession>
<proteinExistence type="predicted"/>
<dbReference type="RefSeq" id="WP_188388750.1">
    <property type="nucleotide sequence ID" value="NZ_BMFK01000001.1"/>
</dbReference>
<dbReference type="EMBL" id="BMFK01000001">
    <property type="protein sequence ID" value="GGE70586.1"/>
    <property type="molecule type" value="Genomic_DNA"/>
</dbReference>
<protein>
    <recommendedName>
        <fullName evidence="3">Abortive phage infection protein</fullName>
    </recommendedName>
</protein>
<reference evidence="1" key="2">
    <citation type="submission" date="2020-09" db="EMBL/GenBank/DDBJ databases">
        <authorList>
            <person name="Sun Q."/>
            <person name="Zhou Y."/>
        </authorList>
    </citation>
    <scope>NUCLEOTIDE SEQUENCE</scope>
    <source>
        <strain evidence="1">CGMCC 1.12698</strain>
    </source>
</reference>
<evidence type="ECO:0000313" key="2">
    <source>
        <dbReference type="Proteomes" id="UP000605259"/>
    </source>
</evidence>
<evidence type="ECO:0008006" key="3">
    <source>
        <dbReference type="Google" id="ProtNLM"/>
    </source>
</evidence>
<comment type="caution">
    <text evidence="1">The sequence shown here is derived from an EMBL/GenBank/DDBJ whole genome shotgun (WGS) entry which is preliminary data.</text>
</comment>
<dbReference type="Proteomes" id="UP000605259">
    <property type="component" value="Unassembled WGS sequence"/>
</dbReference>
<organism evidence="1 2">
    <name type="scientific">Priestia taiwanensis</name>
    <dbReference type="NCBI Taxonomy" id="1347902"/>
    <lineage>
        <taxon>Bacteria</taxon>
        <taxon>Bacillati</taxon>
        <taxon>Bacillota</taxon>
        <taxon>Bacilli</taxon>
        <taxon>Bacillales</taxon>
        <taxon>Bacillaceae</taxon>
        <taxon>Priestia</taxon>
    </lineage>
</organism>
<dbReference type="AlphaFoldDB" id="A0A917ASX8"/>
<reference evidence="1" key="1">
    <citation type="journal article" date="2014" name="Int. J. Syst. Evol. Microbiol.">
        <title>Complete genome sequence of Corynebacterium casei LMG S-19264T (=DSM 44701T), isolated from a smear-ripened cheese.</title>
        <authorList>
            <consortium name="US DOE Joint Genome Institute (JGI-PGF)"/>
            <person name="Walter F."/>
            <person name="Albersmeier A."/>
            <person name="Kalinowski J."/>
            <person name="Ruckert C."/>
        </authorList>
    </citation>
    <scope>NUCLEOTIDE SEQUENCE</scope>
    <source>
        <strain evidence="1">CGMCC 1.12698</strain>
    </source>
</reference>